<comment type="caution">
    <text evidence="2">The sequence shown here is derived from an EMBL/GenBank/DDBJ whole genome shotgun (WGS) entry which is preliminary data.</text>
</comment>
<evidence type="ECO:0000259" key="1">
    <source>
        <dbReference type="SMART" id="SM01321"/>
    </source>
</evidence>
<dbReference type="Gene3D" id="3.30.70.1290">
    <property type="entry name" value="Transposase IS200-like"/>
    <property type="match status" value="1"/>
</dbReference>
<sequence>MEELYDKGFRSVYSLTAHIVFVTKYRKKVINEPMLSRLAEIFQDTCTKWECRLVEFNGEVDHVHLLIRYHPQIELSKFIANLKTVSSRLIRKEFSQELNKVYTKPVLWTGSYFVASCGGVTVEQLKQYVQQQQSPQK</sequence>
<evidence type="ECO:0000313" key="2">
    <source>
        <dbReference type="EMBL" id="MBH8551506.1"/>
    </source>
</evidence>
<gene>
    <name evidence="2" type="primary">tnpA</name>
    <name evidence="2" type="ORF">I8751_03760</name>
</gene>
<dbReference type="PANTHER" id="PTHR33360">
    <property type="entry name" value="TRANSPOSASE FOR INSERTION SEQUENCE ELEMENT IS200"/>
    <property type="match status" value="1"/>
</dbReference>
<dbReference type="EMBL" id="JAECZB010000004">
    <property type="protein sequence ID" value="MBH8551506.1"/>
    <property type="molecule type" value="Genomic_DNA"/>
</dbReference>
<dbReference type="InterPro" id="IPR036515">
    <property type="entry name" value="Transposase_17_sf"/>
</dbReference>
<dbReference type="SUPFAM" id="SSF143422">
    <property type="entry name" value="Transposase IS200-like"/>
    <property type="match status" value="1"/>
</dbReference>
<dbReference type="Pfam" id="PF01797">
    <property type="entry name" value="Y1_Tnp"/>
    <property type="match status" value="1"/>
</dbReference>
<dbReference type="SMART" id="SM01321">
    <property type="entry name" value="Y1_Tnp"/>
    <property type="match status" value="1"/>
</dbReference>
<dbReference type="AlphaFoldDB" id="A0A8J7H7W7"/>
<dbReference type="InterPro" id="IPR002686">
    <property type="entry name" value="Transposase_17"/>
</dbReference>
<organism evidence="2 3">
    <name type="scientific">Atlanticothrix silvestris CENA357</name>
    <dbReference type="NCBI Taxonomy" id="1725252"/>
    <lineage>
        <taxon>Bacteria</taxon>
        <taxon>Bacillati</taxon>
        <taxon>Cyanobacteriota</taxon>
        <taxon>Cyanophyceae</taxon>
        <taxon>Nostocales</taxon>
        <taxon>Nodulariaceae</taxon>
        <taxon>Atlanticothrix</taxon>
        <taxon>Atlanticothrix silvestris</taxon>
    </lineage>
</organism>
<dbReference type="GO" id="GO:0006313">
    <property type="term" value="P:DNA transposition"/>
    <property type="evidence" value="ECO:0007669"/>
    <property type="project" value="InterPro"/>
</dbReference>
<dbReference type="Proteomes" id="UP000599391">
    <property type="component" value="Unassembled WGS sequence"/>
</dbReference>
<feature type="domain" description="Transposase IS200-like" evidence="1">
    <location>
        <begin position="12"/>
        <end position="132"/>
    </location>
</feature>
<name>A0A8J7H7W7_9CYAN</name>
<dbReference type="PANTHER" id="PTHR33360:SF2">
    <property type="entry name" value="TRANSPOSASE FOR INSERTION SEQUENCE ELEMENT IS200"/>
    <property type="match status" value="1"/>
</dbReference>
<evidence type="ECO:0000313" key="3">
    <source>
        <dbReference type="Proteomes" id="UP000599391"/>
    </source>
</evidence>
<protein>
    <submittedName>
        <fullName evidence="2">IS200/IS605 family transposase</fullName>
    </submittedName>
</protein>
<reference evidence="2 3" key="1">
    <citation type="journal article" date="2021" name="Int. J. Syst. Evol. Microbiol.">
        <title>Amazonocrinis nigriterrae gen. nov., sp. nov., Atlanticothrix silvestris gen. nov., sp. nov. and Dendronalium phyllosphericum gen. nov., sp. nov., nostocacean cyanobacteria from Brazilian environments.</title>
        <authorList>
            <person name="Alvarenga D.O."/>
            <person name="Andreote A.P.D."/>
            <person name="Branco L.H.Z."/>
            <person name="Delbaje E."/>
            <person name="Cruz R.B."/>
            <person name="Varani A.M."/>
            <person name="Fiore M.F."/>
        </authorList>
    </citation>
    <scope>NUCLEOTIDE SEQUENCE [LARGE SCALE GENOMIC DNA]</scope>
    <source>
        <strain evidence="2 3">CENA357</strain>
    </source>
</reference>
<dbReference type="GO" id="GO:0003677">
    <property type="term" value="F:DNA binding"/>
    <property type="evidence" value="ECO:0007669"/>
    <property type="project" value="InterPro"/>
</dbReference>
<dbReference type="NCBIfam" id="NF033573">
    <property type="entry name" value="transpos_IS200"/>
    <property type="match status" value="1"/>
</dbReference>
<accession>A0A8J7H7W7</accession>
<proteinExistence type="predicted"/>
<keyword evidence="3" id="KW-1185">Reference proteome</keyword>
<dbReference type="RefSeq" id="WP_214437807.1">
    <property type="nucleotide sequence ID" value="NZ_JAECZB010000004.1"/>
</dbReference>
<dbReference type="GO" id="GO:0004803">
    <property type="term" value="F:transposase activity"/>
    <property type="evidence" value="ECO:0007669"/>
    <property type="project" value="InterPro"/>
</dbReference>